<evidence type="ECO:0000313" key="3">
    <source>
        <dbReference type="WBParaSite" id="HCON_00016050-00001"/>
    </source>
</evidence>
<dbReference type="AlphaFoldDB" id="A0A7I4XX95"/>
<reference evidence="3" key="1">
    <citation type="submission" date="2020-12" db="UniProtKB">
        <authorList>
            <consortium name="WormBaseParasite"/>
        </authorList>
    </citation>
    <scope>IDENTIFICATION</scope>
    <source>
        <strain evidence="3">MHco3</strain>
    </source>
</reference>
<keyword evidence="1" id="KW-0812">Transmembrane</keyword>
<proteinExistence type="predicted"/>
<accession>A0A7I4XX95</accession>
<dbReference type="WBParaSite" id="HCON_00016050-00001">
    <property type="protein sequence ID" value="HCON_00016050-00001"/>
    <property type="gene ID" value="HCON_00016050"/>
</dbReference>
<evidence type="ECO:0000313" key="2">
    <source>
        <dbReference type="Proteomes" id="UP000025227"/>
    </source>
</evidence>
<protein>
    <submittedName>
        <fullName evidence="3">GST_C_6 domain-containing protein</fullName>
    </submittedName>
</protein>
<organism evidence="2 3">
    <name type="scientific">Haemonchus contortus</name>
    <name type="common">Barber pole worm</name>
    <dbReference type="NCBI Taxonomy" id="6289"/>
    <lineage>
        <taxon>Eukaryota</taxon>
        <taxon>Metazoa</taxon>
        <taxon>Ecdysozoa</taxon>
        <taxon>Nematoda</taxon>
        <taxon>Chromadorea</taxon>
        <taxon>Rhabditida</taxon>
        <taxon>Rhabditina</taxon>
        <taxon>Rhabditomorpha</taxon>
        <taxon>Strongyloidea</taxon>
        <taxon>Trichostrongylidae</taxon>
        <taxon>Haemonchus</taxon>
    </lineage>
</organism>
<evidence type="ECO:0000256" key="1">
    <source>
        <dbReference type="SAM" id="Phobius"/>
    </source>
</evidence>
<keyword evidence="1" id="KW-1133">Transmembrane helix</keyword>
<feature type="transmembrane region" description="Helical" evidence="1">
    <location>
        <begin position="74"/>
        <end position="92"/>
    </location>
</feature>
<sequence length="108" mass="12748">MDLSPAHFDARHAHCGWGFAKLMCALYFSGYGPPIPRLTRSLQADLKELRNFVTDIQTVRQTYRQTDRQTDSRVYICVYIYIYIYIYTYIYSTVQKEITLNLFCHNSS</sequence>
<dbReference type="Proteomes" id="UP000025227">
    <property type="component" value="Unplaced"/>
</dbReference>
<keyword evidence="2" id="KW-1185">Reference proteome</keyword>
<keyword evidence="1" id="KW-0472">Membrane</keyword>
<name>A0A7I4XX95_HAECO</name>